<protein>
    <submittedName>
        <fullName evidence="2">Uncharacterized protein</fullName>
    </submittedName>
</protein>
<dbReference type="InterPro" id="IPR024491">
    <property type="entry name" value="Se_SelK/SelG"/>
</dbReference>
<keyword evidence="3" id="KW-1185">Reference proteome</keyword>
<proteinExistence type="predicted"/>
<sequence>MFSGRVLESRSQLPWGLSTLTDFFWGVVEFIGLFFKTLIDPDLTKDGRVSVIEIICQTVDACSVLYSCNIMKILLQITSLTLIKKLMFLPSSLHL</sequence>
<evidence type="ECO:0000313" key="3">
    <source>
        <dbReference type="Proteomes" id="UP000472271"/>
    </source>
</evidence>
<keyword evidence="1" id="KW-0472">Membrane</keyword>
<name>A0A673AH05_9TELE</name>
<evidence type="ECO:0000256" key="1">
    <source>
        <dbReference type="SAM" id="Phobius"/>
    </source>
</evidence>
<dbReference type="AlphaFoldDB" id="A0A673AH05"/>
<accession>A0A673AH05</accession>
<dbReference type="Proteomes" id="UP000472271">
    <property type="component" value="Chromosome 7"/>
</dbReference>
<organism evidence="2 3">
    <name type="scientific">Sphaeramia orbicularis</name>
    <name type="common">orbiculate cardinalfish</name>
    <dbReference type="NCBI Taxonomy" id="375764"/>
    <lineage>
        <taxon>Eukaryota</taxon>
        <taxon>Metazoa</taxon>
        <taxon>Chordata</taxon>
        <taxon>Craniata</taxon>
        <taxon>Vertebrata</taxon>
        <taxon>Euteleostomi</taxon>
        <taxon>Actinopterygii</taxon>
        <taxon>Neopterygii</taxon>
        <taxon>Teleostei</taxon>
        <taxon>Neoteleostei</taxon>
        <taxon>Acanthomorphata</taxon>
        <taxon>Gobiaria</taxon>
        <taxon>Kurtiformes</taxon>
        <taxon>Apogonoidei</taxon>
        <taxon>Apogonidae</taxon>
        <taxon>Apogoninae</taxon>
        <taxon>Sphaeramia</taxon>
    </lineage>
</organism>
<reference evidence="2" key="2">
    <citation type="submission" date="2025-08" db="UniProtKB">
        <authorList>
            <consortium name="Ensembl"/>
        </authorList>
    </citation>
    <scope>IDENTIFICATION</scope>
</reference>
<keyword evidence="1" id="KW-1133">Transmembrane helix</keyword>
<keyword evidence="1" id="KW-0812">Transmembrane</keyword>
<evidence type="ECO:0000313" key="2">
    <source>
        <dbReference type="Ensembl" id="ENSSORP00005027627.1"/>
    </source>
</evidence>
<reference evidence="2" key="3">
    <citation type="submission" date="2025-09" db="UniProtKB">
        <authorList>
            <consortium name="Ensembl"/>
        </authorList>
    </citation>
    <scope>IDENTIFICATION</scope>
</reference>
<dbReference type="FunCoup" id="A0A673AH05">
    <property type="interactions" value="232"/>
</dbReference>
<dbReference type="Ensembl" id="ENSSORT00005028421.1">
    <property type="protein sequence ID" value="ENSSORP00005027627.1"/>
    <property type="gene ID" value="ENSSORG00005013195.1"/>
</dbReference>
<dbReference type="InParanoid" id="A0A673AH05"/>
<reference evidence="2" key="1">
    <citation type="submission" date="2019-06" db="EMBL/GenBank/DDBJ databases">
        <authorList>
            <consortium name="Wellcome Sanger Institute Data Sharing"/>
        </authorList>
    </citation>
    <scope>NUCLEOTIDE SEQUENCE [LARGE SCALE GENOMIC DNA]</scope>
</reference>
<dbReference type="Pfam" id="PF10961">
    <property type="entry name" value="SelK_SelG"/>
    <property type="match status" value="1"/>
</dbReference>
<feature type="transmembrane region" description="Helical" evidence="1">
    <location>
        <begin position="15"/>
        <end position="35"/>
    </location>
</feature>